<reference evidence="2" key="1">
    <citation type="journal article" date="2019" name="Int. J. Syst. Evol. Microbiol.">
        <title>The Global Catalogue of Microorganisms (GCM) 10K type strain sequencing project: providing services to taxonomists for standard genome sequencing and annotation.</title>
        <authorList>
            <consortium name="The Broad Institute Genomics Platform"/>
            <consortium name="The Broad Institute Genome Sequencing Center for Infectious Disease"/>
            <person name="Wu L."/>
            <person name="Ma J."/>
        </authorList>
    </citation>
    <scope>NUCLEOTIDE SEQUENCE [LARGE SCALE GENOMIC DNA]</scope>
    <source>
        <strain evidence="2">CCUG 61889</strain>
    </source>
</reference>
<name>A0ABV8B438_9BACI</name>
<organism evidence="1 2">
    <name type="scientific">Bacillus songklensis</name>
    <dbReference type="NCBI Taxonomy" id="1069116"/>
    <lineage>
        <taxon>Bacteria</taxon>
        <taxon>Bacillati</taxon>
        <taxon>Bacillota</taxon>
        <taxon>Bacilli</taxon>
        <taxon>Bacillales</taxon>
        <taxon>Bacillaceae</taxon>
        <taxon>Bacillus</taxon>
    </lineage>
</organism>
<keyword evidence="2" id="KW-1185">Reference proteome</keyword>
<proteinExistence type="predicted"/>
<sequence>MRKIERLFGTATFFPVPIKSFINFDGWSYSFSYCWKEKPCRNDSCGSCVTDCSRYSTHFTFSNEKGADVELCILESSGKFSTTLKPNKAPATKEDIQKILDILAENGIRSSLEIKLKQKIEKLT</sequence>
<evidence type="ECO:0000313" key="1">
    <source>
        <dbReference type="EMBL" id="MFC3885088.1"/>
    </source>
</evidence>
<protein>
    <submittedName>
        <fullName evidence="1">Uncharacterized protein</fullName>
    </submittedName>
</protein>
<comment type="caution">
    <text evidence="1">The sequence shown here is derived from an EMBL/GenBank/DDBJ whole genome shotgun (WGS) entry which is preliminary data.</text>
</comment>
<accession>A0ABV8B438</accession>
<gene>
    <name evidence="1" type="ORF">ACFOU2_17085</name>
</gene>
<dbReference type="Proteomes" id="UP001595752">
    <property type="component" value="Unassembled WGS sequence"/>
</dbReference>
<dbReference type="EMBL" id="JBHRZT010000068">
    <property type="protein sequence ID" value="MFC3885088.1"/>
    <property type="molecule type" value="Genomic_DNA"/>
</dbReference>
<evidence type="ECO:0000313" key="2">
    <source>
        <dbReference type="Proteomes" id="UP001595752"/>
    </source>
</evidence>